<dbReference type="AlphaFoldDB" id="A0AAD2FUC8"/>
<proteinExistence type="predicted"/>
<sequence>MEATQQAPSASSESIGRNGESRRKPNLTQQQSSAAQAASSLALLLREDPFLTKLDMHVSAKGDETSFAYAASLLETSDSRSHQQCAEDALGEVGRKLALVESLAERVSRTSPEAVAAPLLRLHGHVIEEEAEEDGNERSTSDSGTSTLVATRERCDRLKRQAEVLEGVATRVESSLGRGLSRMEKATNRLSCVLQLSATLKMTLRLQFEASKLEGFYLDDLRDLTRAAASVAVIEDLLSKPELSKGHKIDIVEAIRPQAEKTAAAVRKAAEALLAEHHTSDSASSTGAVIKLGATLQVYFHLGELPQAAWTAINHALSKAGKATSEFLSPTTLSRLNDTATTEAKLATSGSSKKLSDANVQRALKKKLTELRAEAANKWATEISESAMHAWNLHQVLCRKSDPVSRQLFVDVVSAAPLPEKFHQVNSKEGDFSIFSVFWGYLCQKMGDRLKHVLEYENGKFAKDVSALYPTVRSASIKMLASINDTMQAGLGAVSLEDPTSTSSNGVLGGSAGLDDTFLKWSTMSESHQGRGHGPVSADTWTTSKIMTGDVDRSTNFKTSGITMSMSAVFNSSEWMTLQGSHESSSGLFRLQQAFLETSSQRLCAPLQYMFPDNVTVDEMGNAISHLPLLPSRHDVQKFDINIRQELSLADPREGGGDLSSVSMIAENVINMISQFCEQAKNGISHVGEDGLINASDDTPSEALLHDMKVSKIMSAMAKSLRTAPEKVFLEPYRPAVTSKLEDAASICEQALRPGLLEIEKFVKKNILGPLSRVLNRRIAEAIGRMHYGSYLHSDTSDPDAPSFVQKHLSGLFDRLAILHLSKLPPEYACVVASTVATYALYNFVSNAALIRPLGEAAKLNVTQDLADFELALEQFIVKSGSSEHLSEIGNGKPYAELRAMRNMLFWTGLEDTSRSSTIIAKSLLREVWIKDVRPSTVFHFLFSFAPSLLSSPHHFKKVKAEDYARSLQSLSGEIEEGEASAWMTTMACCDSYKQRESAQATGEGDARIASILISLGPELLRRRRP</sequence>
<feature type="domain" description="Conserved oligomeric Golgi complex subunit 5 helical" evidence="2">
    <location>
        <begin position="248"/>
        <end position="463"/>
    </location>
</feature>
<evidence type="ECO:0000313" key="4">
    <source>
        <dbReference type="Proteomes" id="UP001295423"/>
    </source>
</evidence>
<dbReference type="InterPro" id="IPR048485">
    <property type="entry name" value="COG5_helical"/>
</dbReference>
<dbReference type="PANTHER" id="PTHR13228">
    <property type="entry name" value="CONSERVED OLIGOMERIC GOLGI COMPLEX COMPONENT 5"/>
    <property type="match status" value="1"/>
</dbReference>
<feature type="region of interest" description="Disordered" evidence="1">
    <location>
        <begin position="1"/>
        <end position="34"/>
    </location>
</feature>
<accession>A0AAD2FUC8</accession>
<evidence type="ECO:0000259" key="2">
    <source>
        <dbReference type="Pfam" id="PF20649"/>
    </source>
</evidence>
<dbReference type="Pfam" id="PF20649">
    <property type="entry name" value="COG5_C"/>
    <property type="match status" value="1"/>
</dbReference>
<feature type="compositionally biased region" description="Polar residues" evidence="1">
    <location>
        <begin position="1"/>
        <end position="15"/>
    </location>
</feature>
<dbReference type="PANTHER" id="PTHR13228:SF3">
    <property type="entry name" value="CONSERVED OLIGOMERIC GOLGI COMPLEX SUBUNIT 5"/>
    <property type="match status" value="1"/>
</dbReference>
<name>A0AAD2FUC8_9STRA</name>
<dbReference type="InterPro" id="IPR019465">
    <property type="entry name" value="Cog5"/>
</dbReference>
<dbReference type="GO" id="GO:0017119">
    <property type="term" value="C:Golgi transport complex"/>
    <property type="evidence" value="ECO:0007669"/>
    <property type="project" value="InterPro"/>
</dbReference>
<dbReference type="GO" id="GO:0006891">
    <property type="term" value="P:intra-Golgi vesicle-mediated transport"/>
    <property type="evidence" value="ECO:0007669"/>
    <property type="project" value="InterPro"/>
</dbReference>
<dbReference type="EMBL" id="CAKOGP040001825">
    <property type="protein sequence ID" value="CAJ1953396.1"/>
    <property type="molecule type" value="Genomic_DNA"/>
</dbReference>
<organism evidence="3 4">
    <name type="scientific">Cylindrotheca closterium</name>
    <dbReference type="NCBI Taxonomy" id="2856"/>
    <lineage>
        <taxon>Eukaryota</taxon>
        <taxon>Sar</taxon>
        <taxon>Stramenopiles</taxon>
        <taxon>Ochrophyta</taxon>
        <taxon>Bacillariophyta</taxon>
        <taxon>Bacillariophyceae</taxon>
        <taxon>Bacillariophycidae</taxon>
        <taxon>Bacillariales</taxon>
        <taxon>Bacillariaceae</taxon>
        <taxon>Cylindrotheca</taxon>
    </lineage>
</organism>
<gene>
    <name evidence="3" type="ORF">CYCCA115_LOCUS14009</name>
</gene>
<evidence type="ECO:0000256" key="1">
    <source>
        <dbReference type="SAM" id="MobiDB-lite"/>
    </source>
</evidence>
<reference evidence="3" key="1">
    <citation type="submission" date="2023-08" db="EMBL/GenBank/DDBJ databases">
        <authorList>
            <person name="Audoor S."/>
            <person name="Bilcke G."/>
        </authorList>
    </citation>
    <scope>NUCLEOTIDE SEQUENCE</scope>
</reference>
<comment type="caution">
    <text evidence="3">The sequence shown here is derived from an EMBL/GenBank/DDBJ whole genome shotgun (WGS) entry which is preliminary data.</text>
</comment>
<dbReference type="Proteomes" id="UP001295423">
    <property type="component" value="Unassembled WGS sequence"/>
</dbReference>
<protein>
    <recommendedName>
        <fullName evidence="2">Conserved oligomeric Golgi complex subunit 5 helical domain-containing protein</fullName>
    </recommendedName>
</protein>
<keyword evidence="4" id="KW-1185">Reference proteome</keyword>
<evidence type="ECO:0000313" key="3">
    <source>
        <dbReference type="EMBL" id="CAJ1953396.1"/>
    </source>
</evidence>